<proteinExistence type="predicted"/>
<sequence length="491" mass="50216">MSTTVSTATAVSSATTRALSTSRVSALSAEDLAACLNRHVESIRRLAAPVAHGTVVSSRGLQATIGGLAVAVGDVVTVGGAPGEPGAVEAEVIAVHRTEATVMPLADGWAPAAGTPVLRAHRGGQVPVGDGLIGRVVDALGRPIDGKGPITGVQFAGVHRSAPNALERDPVNTQLGTGVRAVDTFTALGRGQRIGLFAGSGVGKSSLLSMIARGTDAEISVIALVGERGREVRGFLEDDLGPEGLARSVVVVATGDEPAMMRRKAAFTATRIAEHFRDAGRHAVLMMDSLTRVAMAQREIGLSAGEPPATRGYPPSTFSLLAQLLERAGTDRGGSVTGIYTVLVDGDDHNDPVADSARSILDGHLVLERSLAVAGHYPSIDVLASISRVASAVTGGADKANLTAVRRAMAERRDVQDLVDVGAYVPGTRPLADAALAHRGEIDSFLRQDMDDSTPLTEAWGRLGRLAGLLGTGADGAPGVTGIAGPDGRAA</sequence>
<dbReference type="Proteomes" id="UP001589575">
    <property type="component" value="Unassembled WGS sequence"/>
</dbReference>
<dbReference type="SMART" id="SM00382">
    <property type="entry name" value="AAA"/>
    <property type="match status" value="1"/>
</dbReference>
<dbReference type="CDD" id="cd01136">
    <property type="entry name" value="ATPase_flagellum-secretory_path_III"/>
    <property type="match status" value="1"/>
</dbReference>
<keyword evidence="2" id="KW-1185">Reference proteome</keyword>
<dbReference type="Pfam" id="PF18269">
    <property type="entry name" value="T3SS_ATPase_C"/>
    <property type="match status" value="1"/>
</dbReference>
<comment type="caution">
    <text evidence="1">The sequence shown here is derived from an EMBL/GenBank/DDBJ whole genome shotgun (WGS) entry which is preliminary data.</text>
</comment>
<dbReference type="NCBIfam" id="TIGR01026">
    <property type="entry name" value="fliI_yscN"/>
    <property type="match status" value="1"/>
</dbReference>
<dbReference type="EMBL" id="JBHMFI010000001">
    <property type="protein sequence ID" value="MFB9071399.1"/>
    <property type="molecule type" value="Genomic_DNA"/>
</dbReference>
<name>A0ABV5FXI5_9MICC</name>
<gene>
    <name evidence="1" type="ORF">ACFFX0_09395</name>
</gene>
<dbReference type="PANTHER" id="PTHR15184:SF9">
    <property type="entry name" value="SPI-1 TYPE 3 SECRETION SYSTEM ATPASE"/>
    <property type="match status" value="1"/>
</dbReference>
<dbReference type="Gene3D" id="3.40.50.12240">
    <property type="match status" value="1"/>
</dbReference>
<dbReference type="Pfam" id="PF00006">
    <property type="entry name" value="ATP-synt_ab"/>
    <property type="match status" value="1"/>
</dbReference>
<organism evidence="1 2">
    <name type="scientific">Citricoccus parietis</name>
    <dbReference type="NCBI Taxonomy" id="592307"/>
    <lineage>
        <taxon>Bacteria</taxon>
        <taxon>Bacillati</taxon>
        <taxon>Actinomycetota</taxon>
        <taxon>Actinomycetes</taxon>
        <taxon>Micrococcales</taxon>
        <taxon>Micrococcaceae</taxon>
        <taxon>Citricoccus</taxon>
    </lineage>
</organism>
<evidence type="ECO:0000313" key="2">
    <source>
        <dbReference type="Proteomes" id="UP001589575"/>
    </source>
</evidence>
<dbReference type="InterPro" id="IPR027417">
    <property type="entry name" value="P-loop_NTPase"/>
</dbReference>
<dbReference type="InterPro" id="IPR003593">
    <property type="entry name" value="AAA+_ATPase"/>
</dbReference>
<dbReference type="PROSITE" id="PS00152">
    <property type="entry name" value="ATPASE_ALPHA_BETA"/>
    <property type="match status" value="1"/>
</dbReference>
<dbReference type="PANTHER" id="PTHR15184">
    <property type="entry name" value="ATP SYNTHASE"/>
    <property type="match status" value="1"/>
</dbReference>
<accession>A0ABV5FXI5</accession>
<evidence type="ECO:0000313" key="1">
    <source>
        <dbReference type="EMBL" id="MFB9071399.1"/>
    </source>
</evidence>
<dbReference type="SUPFAM" id="SSF52540">
    <property type="entry name" value="P-loop containing nucleoside triphosphate hydrolases"/>
    <property type="match status" value="1"/>
</dbReference>
<reference evidence="1 2" key="1">
    <citation type="submission" date="2024-09" db="EMBL/GenBank/DDBJ databases">
        <authorList>
            <person name="Sun Q."/>
            <person name="Mori K."/>
        </authorList>
    </citation>
    <scope>NUCLEOTIDE SEQUENCE [LARGE SCALE GENOMIC DNA]</scope>
    <source>
        <strain evidence="1 2">CCM 7609</strain>
    </source>
</reference>
<dbReference type="InterPro" id="IPR050053">
    <property type="entry name" value="ATPase_alpha/beta_chains"/>
</dbReference>
<dbReference type="InterPro" id="IPR040627">
    <property type="entry name" value="T3SS_ATPase_C"/>
</dbReference>
<protein>
    <submittedName>
        <fullName evidence="1">FliI/YscN family ATPase</fullName>
    </submittedName>
</protein>
<dbReference type="InterPro" id="IPR005714">
    <property type="entry name" value="ATPase_T3SS_FliI/YscN"/>
</dbReference>
<dbReference type="InterPro" id="IPR020003">
    <property type="entry name" value="ATPase_a/bsu_AS"/>
</dbReference>
<dbReference type="InterPro" id="IPR000194">
    <property type="entry name" value="ATPase_F1/V1/A1_a/bsu_nucl-bd"/>
</dbReference>